<dbReference type="AlphaFoldDB" id="A0A3R6LHS3"/>
<organism evidence="1 2">
    <name type="scientific">Segatella copri</name>
    <dbReference type="NCBI Taxonomy" id="165179"/>
    <lineage>
        <taxon>Bacteria</taxon>
        <taxon>Pseudomonadati</taxon>
        <taxon>Bacteroidota</taxon>
        <taxon>Bacteroidia</taxon>
        <taxon>Bacteroidales</taxon>
        <taxon>Prevotellaceae</taxon>
        <taxon>Segatella</taxon>
    </lineage>
</organism>
<sequence length="73" mass="8488">MNTRLSKKETMVYGNIGVMADVIGGNKYFTFADLYDFDLDNTKDELKEILNSLTEKGYLKSFNDFDKTYRVLK</sequence>
<dbReference type="RefSeq" id="WP_118253123.1">
    <property type="nucleotide sequence ID" value="NZ_JAQEAK010000021.1"/>
</dbReference>
<proteinExistence type="predicted"/>
<evidence type="ECO:0000313" key="2">
    <source>
        <dbReference type="Proteomes" id="UP000284548"/>
    </source>
</evidence>
<gene>
    <name evidence="1" type="ORF">DW192_00700</name>
</gene>
<name>A0A3R6LHS3_9BACT</name>
<reference evidence="1 2" key="1">
    <citation type="submission" date="2018-08" db="EMBL/GenBank/DDBJ databases">
        <title>A genome reference for cultivated species of the human gut microbiota.</title>
        <authorList>
            <person name="Zou Y."/>
            <person name="Xue W."/>
            <person name="Luo G."/>
        </authorList>
    </citation>
    <scope>NUCLEOTIDE SEQUENCE [LARGE SCALE GENOMIC DNA]</scope>
    <source>
        <strain evidence="1 2">AM16-54</strain>
    </source>
</reference>
<protein>
    <submittedName>
        <fullName evidence="1">Uncharacterized protein</fullName>
    </submittedName>
</protein>
<comment type="caution">
    <text evidence="1">The sequence shown here is derived from an EMBL/GenBank/DDBJ whole genome shotgun (WGS) entry which is preliminary data.</text>
</comment>
<evidence type="ECO:0000313" key="1">
    <source>
        <dbReference type="EMBL" id="RHH85279.1"/>
    </source>
</evidence>
<dbReference type="Proteomes" id="UP000284548">
    <property type="component" value="Unassembled WGS sequence"/>
</dbReference>
<dbReference type="EMBL" id="QRKB01000001">
    <property type="protein sequence ID" value="RHH85279.1"/>
    <property type="molecule type" value="Genomic_DNA"/>
</dbReference>
<accession>A0A3R6LHS3</accession>